<feature type="transmembrane region" description="Helical" evidence="2">
    <location>
        <begin position="69"/>
        <end position="86"/>
    </location>
</feature>
<sequence length="88" mass="9073">MSPAAKRPAGDPRKQAPKPPPEAVQRLTDADAQLPESRPLAQNAAIVVGAFAVVSLIAELAGAANLGTALSFGQIGFAIALVYVLIRR</sequence>
<reference evidence="3 4" key="1">
    <citation type="journal article" date="2013" name="Biodegradation">
        <title>Quantitative proteomic analysis of ibuprofen-degrading Patulibacter sp. strain I11.</title>
        <authorList>
            <person name="Almeida B."/>
            <person name="Kjeldal H."/>
            <person name="Lolas I."/>
            <person name="Knudsen A.D."/>
            <person name="Carvalho G."/>
            <person name="Nielsen K.L."/>
            <person name="Barreto Crespo M.T."/>
            <person name="Stensballe A."/>
            <person name="Nielsen J.L."/>
        </authorList>
    </citation>
    <scope>NUCLEOTIDE SEQUENCE [LARGE SCALE GENOMIC DNA]</scope>
    <source>
        <strain evidence="3 4">I11</strain>
    </source>
</reference>
<keyword evidence="2" id="KW-0812">Transmembrane</keyword>
<evidence type="ECO:0000313" key="4">
    <source>
        <dbReference type="Proteomes" id="UP000005143"/>
    </source>
</evidence>
<keyword evidence="2" id="KW-1133">Transmembrane helix</keyword>
<keyword evidence="4" id="KW-1185">Reference proteome</keyword>
<evidence type="ECO:0000256" key="1">
    <source>
        <dbReference type="SAM" id="MobiDB-lite"/>
    </source>
</evidence>
<organism evidence="3 4">
    <name type="scientific">Patulibacter medicamentivorans</name>
    <dbReference type="NCBI Taxonomy" id="1097667"/>
    <lineage>
        <taxon>Bacteria</taxon>
        <taxon>Bacillati</taxon>
        <taxon>Actinomycetota</taxon>
        <taxon>Thermoleophilia</taxon>
        <taxon>Solirubrobacterales</taxon>
        <taxon>Patulibacteraceae</taxon>
        <taxon>Patulibacter</taxon>
    </lineage>
</organism>
<feature type="transmembrane region" description="Helical" evidence="2">
    <location>
        <begin position="44"/>
        <end position="63"/>
    </location>
</feature>
<dbReference type="Proteomes" id="UP000005143">
    <property type="component" value="Unassembled WGS sequence"/>
</dbReference>
<feature type="region of interest" description="Disordered" evidence="1">
    <location>
        <begin position="1"/>
        <end position="32"/>
    </location>
</feature>
<accession>H0E4M1</accession>
<proteinExistence type="predicted"/>
<dbReference type="EMBL" id="AGUD01000108">
    <property type="protein sequence ID" value="EHN11392.1"/>
    <property type="molecule type" value="Genomic_DNA"/>
</dbReference>
<protein>
    <submittedName>
        <fullName evidence="3">Uncharacterized protein</fullName>
    </submittedName>
</protein>
<gene>
    <name evidence="3" type="ORF">PAI11_17520</name>
</gene>
<keyword evidence="2" id="KW-0472">Membrane</keyword>
<name>H0E4M1_9ACTN</name>
<evidence type="ECO:0000313" key="3">
    <source>
        <dbReference type="EMBL" id="EHN11392.1"/>
    </source>
</evidence>
<dbReference type="RefSeq" id="WP_007573420.1">
    <property type="nucleotide sequence ID" value="NZ_AGUD01000108.1"/>
</dbReference>
<dbReference type="AlphaFoldDB" id="H0E4M1"/>
<comment type="caution">
    <text evidence="3">The sequence shown here is derived from an EMBL/GenBank/DDBJ whole genome shotgun (WGS) entry which is preliminary data.</text>
</comment>
<evidence type="ECO:0000256" key="2">
    <source>
        <dbReference type="SAM" id="Phobius"/>
    </source>
</evidence>
<dbReference type="OrthoDB" id="5245033at2"/>